<dbReference type="Pfam" id="PF12706">
    <property type="entry name" value="Lactamase_B_2"/>
    <property type="match status" value="1"/>
</dbReference>
<organism evidence="3 4">
    <name type="scientific">Flavobacterium johnsoniae</name>
    <name type="common">Cytophaga johnsonae</name>
    <dbReference type="NCBI Taxonomy" id="986"/>
    <lineage>
        <taxon>Bacteria</taxon>
        <taxon>Pseudomonadati</taxon>
        <taxon>Bacteroidota</taxon>
        <taxon>Flavobacteriia</taxon>
        <taxon>Flavobacteriales</taxon>
        <taxon>Flavobacteriaceae</taxon>
        <taxon>Flavobacterium</taxon>
    </lineage>
</organism>
<evidence type="ECO:0000256" key="1">
    <source>
        <dbReference type="ARBA" id="ARBA00022801"/>
    </source>
</evidence>
<dbReference type="GO" id="GO:0016787">
    <property type="term" value="F:hydrolase activity"/>
    <property type="evidence" value="ECO:0007669"/>
    <property type="project" value="UniProtKB-KW"/>
</dbReference>
<dbReference type="EMBL" id="FQWH01000002">
    <property type="protein sequence ID" value="SHG40343.1"/>
    <property type="molecule type" value="Genomic_DNA"/>
</dbReference>
<proteinExistence type="predicted"/>
<gene>
    <name evidence="3" type="ORF">SAMN05444388_102549</name>
</gene>
<name>A0A1M5JJX9_FLAJO</name>
<accession>A0A1M5JJX9</accession>
<dbReference type="PANTHER" id="PTHR43546:SF9">
    <property type="entry name" value="L-ASCORBATE-6-PHOSPHATE LACTONASE ULAG-RELATED"/>
    <property type="match status" value="1"/>
</dbReference>
<feature type="domain" description="Metallo-beta-lactamase" evidence="2">
    <location>
        <begin position="6"/>
        <end position="216"/>
    </location>
</feature>
<dbReference type="InterPro" id="IPR050114">
    <property type="entry name" value="UPF0173_UPF0282_UlaG_hydrolase"/>
</dbReference>
<protein>
    <submittedName>
        <fullName evidence="3">L-ascorbate metabolism protein UlaG, beta-lactamase superfamily</fullName>
    </submittedName>
</protein>
<dbReference type="SMART" id="SM00849">
    <property type="entry name" value="Lactamase_B"/>
    <property type="match status" value="1"/>
</dbReference>
<reference evidence="3 4" key="1">
    <citation type="submission" date="2016-11" db="EMBL/GenBank/DDBJ databases">
        <authorList>
            <person name="Jaros S."/>
            <person name="Januszkiewicz K."/>
            <person name="Wedrychowicz H."/>
        </authorList>
    </citation>
    <scope>NUCLEOTIDE SEQUENCE [LARGE SCALE GENOMIC DNA]</scope>
    <source>
        <strain evidence="3 4">DSM 6792</strain>
    </source>
</reference>
<dbReference type="InterPro" id="IPR036866">
    <property type="entry name" value="RibonucZ/Hydroxyglut_hydro"/>
</dbReference>
<sequence length="255" mass="28732">MKIHHLRNATLVIETEEHVILVDPMLGKRKTIAPFTIFRYKPKRNPLVALPKNSREILSRVTHCLITHLHPDHIDKAGEVFLRRKSIPVICSAKDEKSLSLRGLNIMQTLNYWEPQPFLGGRIIGIPALHGYGFIAKLMGNVMGFYVELTNEKSIYISSDTIFTDDVQKVLIELKPDIATVACGTARLDIGQPLLMRMNDILKFAALAPGKVFANHLEALNHCPTTREELRRALTENNLLYKTAIPSDGTSVEYL</sequence>
<dbReference type="AlphaFoldDB" id="A0A1M5JJX9"/>
<dbReference type="Gene3D" id="3.60.15.10">
    <property type="entry name" value="Ribonuclease Z/Hydroxyacylglutathione hydrolase-like"/>
    <property type="match status" value="1"/>
</dbReference>
<dbReference type="Proteomes" id="UP000184112">
    <property type="component" value="Unassembled WGS sequence"/>
</dbReference>
<evidence type="ECO:0000313" key="3">
    <source>
        <dbReference type="EMBL" id="SHG40343.1"/>
    </source>
</evidence>
<dbReference type="InterPro" id="IPR001279">
    <property type="entry name" value="Metallo-B-lactamas"/>
</dbReference>
<dbReference type="PANTHER" id="PTHR43546">
    <property type="entry name" value="UPF0173 METAL-DEPENDENT HYDROLASE MJ1163-RELATED"/>
    <property type="match status" value="1"/>
</dbReference>
<evidence type="ECO:0000259" key="2">
    <source>
        <dbReference type="SMART" id="SM00849"/>
    </source>
</evidence>
<dbReference type="RefSeq" id="WP_073408736.1">
    <property type="nucleotide sequence ID" value="NZ_CP031763.1"/>
</dbReference>
<evidence type="ECO:0000313" key="4">
    <source>
        <dbReference type="Proteomes" id="UP000184112"/>
    </source>
</evidence>
<dbReference type="SUPFAM" id="SSF56281">
    <property type="entry name" value="Metallo-hydrolase/oxidoreductase"/>
    <property type="match status" value="1"/>
</dbReference>
<keyword evidence="1" id="KW-0378">Hydrolase</keyword>